<organism evidence="7 8">
    <name type="scientific">Chloropicon primus</name>
    <dbReference type="NCBI Taxonomy" id="1764295"/>
    <lineage>
        <taxon>Eukaryota</taxon>
        <taxon>Viridiplantae</taxon>
        <taxon>Chlorophyta</taxon>
        <taxon>Chloropicophyceae</taxon>
        <taxon>Chloropicales</taxon>
        <taxon>Chloropicaceae</taxon>
        <taxon>Chloropicon</taxon>
    </lineage>
</organism>
<dbReference type="PROSITE" id="PS50865">
    <property type="entry name" value="ZF_MYND_2"/>
    <property type="match status" value="1"/>
</dbReference>
<keyword evidence="3" id="KW-0862">Zinc</keyword>
<protein>
    <recommendedName>
        <fullName evidence="6">MYND-type domain-containing protein</fullName>
    </recommendedName>
</protein>
<name>A0A5B8MWK1_9CHLO</name>
<evidence type="ECO:0000313" key="8">
    <source>
        <dbReference type="Proteomes" id="UP000316726"/>
    </source>
</evidence>
<feature type="region of interest" description="Disordered" evidence="5">
    <location>
        <begin position="242"/>
        <end position="261"/>
    </location>
</feature>
<dbReference type="GO" id="GO:0008270">
    <property type="term" value="F:zinc ion binding"/>
    <property type="evidence" value="ECO:0007669"/>
    <property type="project" value="UniProtKB-KW"/>
</dbReference>
<evidence type="ECO:0000256" key="3">
    <source>
        <dbReference type="ARBA" id="ARBA00022833"/>
    </source>
</evidence>
<gene>
    <name evidence="7" type="ORF">A3770_11p64500</name>
</gene>
<keyword evidence="8" id="KW-1185">Reference proteome</keyword>
<evidence type="ECO:0000259" key="6">
    <source>
        <dbReference type="PROSITE" id="PS50865"/>
    </source>
</evidence>
<reference evidence="7 8" key="1">
    <citation type="submission" date="2018-07" db="EMBL/GenBank/DDBJ databases">
        <title>The complete nuclear genome of the prasinophyte Chloropicon primus (CCMP1205).</title>
        <authorList>
            <person name="Pombert J.-F."/>
            <person name="Otis C."/>
            <person name="Turmel M."/>
            <person name="Lemieux C."/>
        </authorList>
    </citation>
    <scope>NUCLEOTIDE SEQUENCE [LARGE SCALE GENOMIC DNA]</scope>
    <source>
        <strain evidence="7 8">CCMP1205</strain>
    </source>
</reference>
<evidence type="ECO:0000313" key="7">
    <source>
        <dbReference type="EMBL" id="QDZ23932.1"/>
    </source>
</evidence>
<proteinExistence type="predicted"/>
<accession>A0A5B8MWK1</accession>
<dbReference type="Gene3D" id="6.10.140.2220">
    <property type="match status" value="1"/>
</dbReference>
<dbReference type="Pfam" id="PF01753">
    <property type="entry name" value="zf-MYND"/>
    <property type="match status" value="1"/>
</dbReference>
<dbReference type="InterPro" id="IPR002893">
    <property type="entry name" value="Znf_MYND"/>
</dbReference>
<evidence type="ECO:0000256" key="2">
    <source>
        <dbReference type="ARBA" id="ARBA00022771"/>
    </source>
</evidence>
<dbReference type="AlphaFoldDB" id="A0A5B8MWK1"/>
<feature type="domain" description="MYND-type" evidence="6">
    <location>
        <begin position="5"/>
        <end position="46"/>
    </location>
</feature>
<evidence type="ECO:0000256" key="1">
    <source>
        <dbReference type="ARBA" id="ARBA00022723"/>
    </source>
</evidence>
<sequence length="261" mass="29197">MKCGNPSCGTEVLPARMKRCGRCKKEKYCGRECQVMHWRSGHREECKPCKAKAEPVGEKEYVYESSFTLIDDMTLDIMLEKQWGSFAVTHAGHKLTEGEGLEEAVKACIADLYNTHSTPERAPLGTPCASCKYFDFDVDFNIGEDMMAITGKEHESRTINVCRYCMALHMGVLNCALNFKNGEPKLLYQVMAEAQRMGEQIVTKQFGDPAAGAALHKVINLRNDFGKTLPEEKKAPIREAIRRVQRRATQARPAAENSPAS</sequence>
<dbReference type="EMBL" id="CP031044">
    <property type="protein sequence ID" value="QDZ23932.1"/>
    <property type="molecule type" value="Genomic_DNA"/>
</dbReference>
<dbReference type="STRING" id="1764295.A0A5B8MWK1"/>
<evidence type="ECO:0000256" key="4">
    <source>
        <dbReference type="PROSITE-ProRule" id="PRU00134"/>
    </source>
</evidence>
<dbReference type="Proteomes" id="UP000316726">
    <property type="component" value="Chromosome 11"/>
</dbReference>
<dbReference type="SUPFAM" id="SSF144232">
    <property type="entry name" value="HIT/MYND zinc finger-like"/>
    <property type="match status" value="1"/>
</dbReference>
<keyword evidence="1" id="KW-0479">Metal-binding</keyword>
<keyword evidence="2 4" id="KW-0863">Zinc-finger</keyword>
<evidence type="ECO:0000256" key="5">
    <source>
        <dbReference type="SAM" id="MobiDB-lite"/>
    </source>
</evidence>
<dbReference type="OrthoDB" id="537437at2759"/>